<dbReference type="PANTHER" id="PTHR47510">
    <property type="entry name" value="REVERSE TRANSCRIPTASE DOMAIN-CONTAINING PROTEIN"/>
    <property type="match status" value="1"/>
</dbReference>
<dbReference type="RefSeq" id="XP_065668048.1">
    <property type="nucleotide sequence ID" value="XM_065811976.1"/>
</dbReference>
<sequence>MTYKNYKNIFEKTKRNSKKLYYAKLLSKATGNTKKTWSEIKEIIGKNSYASNIQKKKQLIKTIYDKSIIAEKLNSFFTNADPNLALKIPMNSTLFESYLKNYDKVMDEPNLKLIELQTSFFYLKTNESAGFDKINVNVVKAVFNIIESSLFHIFNLSFKRGIVSEKLKIARITPIFKSGDNSNISNYRPISILPCFSKLFERIMYKRFFNHLSENDMLYSKQCFQK</sequence>
<reference evidence="2" key="1">
    <citation type="submission" date="2025-08" db="UniProtKB">
        <authorList>
            <consortium name="RefSeq"/>
        </authorList>
    </citation>
    <scope>IDENTIFICATION</scope>
</reference>
<dbReference type="Proteomes" id="UP001652625">
    <property type="component" value="Chromosome 12"/>
</dbReference>
<name>A0ABM4D1C1_HYDVU</name>
<dbReference type="PANTHER" id="PTHR47510:SF3">
    <property type="entry name" value="ENDO_EXONUCLEASE_PHOSPHATASE DOMAIN-CONTAINING PROTEIN"/>
    <property type="match status" value="1"/>
</dbReference>
<protein>
    <submittedName>
        <fullName evidence="2">Uncharacterized protein LOC136088287</fullName>
    </submittedName>
</protein>
<organism evidence="1 2">
    <name type="scientific">Hydra vulgaris</name>
    <name type="common">Hydra</name>
    <name type="synonym">Hydra attenuata</name>
    <dbReference type="NCBI Taxonomy" id="6087"/>
    <lineage>
        <taxon>Eukaryota</taxon>
        <taxon>Metazoa</taxon>
        <taxon>Cnidaria</taxon>
        <taxon>Hydrozoa</taxon>
        <taxon>Hydroidolina</taxon>
        <taxon>Anthoathecata</taxon>
        <taxon>Aplanulata</taxon>
        <taxon>Hydridae</taxon>
        <taxon>Hydra</taxon>
    </lineage>
</organism>
<accession>A0ABM4D1C1</accession>
<evidence type="ECO:0000313" key="1">
    <source>
        <dbReference type="Proteomes" id="UP001652625"/>
    </source>
</evidence>
<proteinExistence type="predicted"/>
<evidence type="ECO:0000313" key="2">
    <source>
        <dbReference type="RefSeq" id="XP_065668048.1"/>
    </source>
</evidence>
<keyword evidence="1" id="KW-1185">Reference proteome</keyword>
<gene>
    <name evidence="2" type="primary">LOC136088287</name>
</gene>
<dbReference type="GeneID" id="136088287"/>